<reference evidence="1 2" key="1">
    <citation type="submission" date="2018-10" db="EMBL/GenBank/DDBJ databases">
        <authorList>
            <consortium name="Pathogen Informatics"/>
        </authorList>
    </citation>
    <scope>NUCLEOTIDE SEQUENCE [LARGE SCALE GENOMIC DNA]</scope>
</reference>
<organism evidence="1 2">
    <name type="scientific">Mesocestoides corti</name>
    <name type="common">Flatworm</name>
    <dbReference type="NCBI Taxonomy" id="53468"/>
    <lineage>
        <taxon>Eukaryota</taxon>
        <taxon>Metazoa</taxon>
        <taxon>Spiralia</taxon>
        <taxon>Lophotrochozoa</taxon>
        <taxon>Platyhelminthes</taxon>
        <taxon>Cestoda</taxon>
        <taxon>Eucestoda</taxon>
        <taxon>Cyclophyllidea</taxon>
        <taxon>Mesocestoididae</taxon>
        <taxon>Mesocestoides</taxon>
    </lineage>
</organism>
<accession>A0A0R3U610</accession>
<dbReference type="EMBL" id="UXSR01000335">
    <property type="protein sequence ID" value="VDD76181.1"/>
    <property type="molecule type" value="Genomic_DNA"/>
</dbReference>
<dbReference type="AlphaFoldDB" id="A0A0R3U610"/>
<sequence>MKDFIFCGINATYSVLINNRPQGEIAARCEYSHIDGSIVSDEVRLKQATPPAAPKVTALCSGPGAVIFGVTNPLVSPESEATDKIVNQRVLFAPTAEFHSASNLASKIIILDKNGQPQSEKTVDGNEEEVQEALEKQNQQIEHSRHHERPVMSTIPLTNLLPGTNYTFEWSSANQFHLTTTIQFVTATDPLEAPRKPTHFVFLVPTSNHLRISVFLDDPCPYDNGGRAELNNILIRYRKAAQQLGQGFGGGKALVGYGNWSETHACFQNQLKDPRLLANDIQQNQQIKWSGDSVIQCDVPVDDPGADLEVAVATMNRYGVSPWVPSIYRASEALNAAYFYTTAAHQLLASVTSAIPILLLVLHY</sequence>
<dbReference type="STRING" id="53468.A0A0R3U610"/>
<proteinExistence type="predicted"/>
<evidence type="ECO:0000313" key="2">
    <source>
        <dbReference type="Proteomes" id="UP000267029"/>
    </source>
</evidence>
<evidence type="ECO:0000313" key="1">
    <source>
        <dbReference type="EMBL" id="VDD76181.1"/>
    </source>
</evidence>
<name>A0A0R3U610_MESCO</name>
<dbReference type="Proteomes" id="UP000267029">
    <property type="component" value="Unassembled WGS sequence"/>
</dbReference>
<dbReference type="OrthoDB" id="8680608at2759"/>
<protein>
    <submittedName>
        <fullName evidence="1">Uncharacterized protein</fullName>
    </submittedName>
</protein>
<gene>
    <name evidence="1" type="ORF">MCOS_LOCUS2184</name>
</gene>
<keyword evidence="2" id="KW-1185">Reference proteome</keyword>